<dbReference type="GO" id="GO:0016791">
    <property type="term" value="F:phosphatase activity"/>
    <property type="evidence" value="ECO:0007669"/>
    <property type="project" value="UniProtKB-ARBA"/>
</dbReference>
<reference evidence="2" key="1">
    <citation type="journal article" date="2015" name="PLoS Genet.">
        <title>Genome Sequence and Transcriptome Analyses of Chrysochromulina tobin: Metabolic Tools for Enhanced Algal Fitness in the Prominent Order Prymnesiales (Haptophyceae).</title>
        <authorList>
            <person name="Hovde B.T."/>
            <person name="Deodato C.R."/>
            <person name="Hunsperger H.M."/>
            <person name="Ryken S.A."/>
            <person name="Yost W."/>
            <person name="Jha R.K."/>
            <person name="Patterson J."/>
            <person name="Monnat R.J. Jr."/>
            <person name="Barlow S.B."/>
            <person name="Starkenburg S.R."/>
            <person name="Cattolico R.A."/>
        </authorList>
    </citation>
    <scope>NUCLEOTIDE SEQUENCE</scope>
    <source>
        <strain evidence="2">CCMP291</strain>
    </source>
</reference>
<keyword evidence="1" id="KW-0378">Hydrolase</keyword>
<gene>
    <name evidence="1" type="ORF">Ctob_002224</name>
</gene>
<dbReference type="PROSITE" id="PS01229">
    <property type="entry name" value="COF_2"/>
    <property type="match status" value="1"/>
</dbReference>
<dbReference type="InterPro" id="IPR036412">
    <property type="entry name" value="HAD-like_sf"/>
</dbReference>
<dbReference type="SUPFAM" id="SSF56784">
    <property type="entry name" value="HAD-like"/>
    <property type="match status" value="1"/>
</dbReference>
<proteinExistence type="predicted"/>
<dbReference type="Pfam" id="PF08282">
    <property type="entry name" value="Hydrolase_3"/>
    <property type="match status" value="1"/>
</dbReference>
<dbReference type="Proteomes" id="UP000037460">
    <property type="component" value="Unassembled WGS sequence"/>
</dbReference>
<name>A0A0M0JHV0_9EUKA</name>
<dbReference type="GO" id="GO:0005829">
    <property type="term" value="C:cytosol"/>
    <property type="evidence" value="ECO:0007669"/>
    <property type="project" value="TreeGrafter"/>
</dbReference>
<dbReference type="NCBIfam" id="TIGR01484">
    <property type="entry name" value="HAD-SF-IIB"/>
    <property type="match status" value="1"/>
</dbReference>
<comment type="caution">
    <text evidence="1">The sequence shown here is derived from an EMBL/GenBank/DDBJ whole genome shotgun (WGS) entry which is preliminary data.</text>
</comment>
<dbReference type="AlphaFoldDB" id="A0A0M0JHV0"/>
<evidence type="ECO:0000313" key="2">
    <source>
        <dbReference type="Proteomes" id="UP000037460"/>
    </source>
</evidence>
<dbReference type="OrthoDB" id="27226at2759"/>
<accession>A0A0M0JHV0</accession>
<organism evidence="1 2">
    <name type="scientific">Chrysochromulina tobinii</name>
    <dbReference type="NCBI Taxonomy" id="1460289"/>
    <lineage>
        <taxon>Eukaryota</taxon>
        <taxon>Haptista</taxon>
        <taxon>Haptophyta</taxon>
        <taxon>Prymnesiophyceae</taxon>
        <taxon>Prymnesiales</taxon>
        <taxon>Chrysochromulinaceae</taxon>
        <taxon>Chrysochromulina</taxon>
    </lineage>
</organism>
<dbReference type="InterPro" id="IPR023214">
    <property type="entry name" value="HAD_sf"/>
</dbReference>
<dbReference type="Gene3D" id="3.40.50.1000">
    <property type="entry name" value="HAD superfamily/HAD-like"/>
    <property type="match status" value="1"/>
</dbReference>
<dbReference type="PANTHER" id="PTHR10000">
    <property type="entry name" value="PHOSPHOSERINE PHOSPHATASE"/>
    <property type="match status" value="1"/>
</dbReference>
<dbReference type="Gene3D" id="3.30.1240.10">
    <property type="match status" value="1"/>
</dbReference>
<sequence length="272" mass="29002">MDGTYLNSAGQISERNYKLASTLQQRGVHFVIATGRPSAVLQPLINEMGVASLPTVTFNGACLQHARANLPSTPLWYDAIEAAKAREVVALCTEQLGLGISYSTRATSYFVASTPEQREKLSTYERLEKVAQDHVLGSAAELFAVDSLPLALKIVALTPTPDAHAADARAALSGRGIHVISAEMHIEFVNEHVNKAAALRRLCDVLGVPLAGVVAFGDAMNDLEMLSSVGLGVAMKNAREAVKAVAAETCDFTNDEDGVARRCEELITQGLL</sequence>
<dbReference type="EMBL" id="JWZX01002912">
    <property type="protein sequence ID" value="KOO25912.1"/>
    <property type="molecule type" value="Genomic_DNA"/>
</dbReference>
<evidence type="ECO:0000313" key="1">
    <source>
        <dbReference type="EMBL" id="KOO25912.1"/>
    </source>
</evidence>
<protein>
    <submittedName>
        <fullName evidence="1">Cof-like hydrolase</fullName>
    </submittedName>
</protein>
<dbReference type="InterPro" id="IPR006379">
    <property type="entry name" value="HAD-SF_hydro_IIB"/>
</dbReference>
<keyword evidence="2" id="KW-1185">Reference proteome</keyword>
<dbReference type="PANTHER" id="PTHR10000:SF8">
    <property type="entry name" value="HAD SUPERFAMILY HYDROLASE-LIKE, TYPE 3"/>
    <property type="match status" value="1"/>
</dbReference>
<dbReference type="GO" id="GO:0000287">
    <property type="term" value="F:magnesium ion binding"/>
    <property type="evidence" value="ECO:0007669"/>
    <property type="project" value="TreeGrafter"/>
</dbReference>